<protein>
    <submittedName>
        <fullName evidence="7">DNA-binding transcriptional regulator, MocR family, contains an aminotransferase domain</fullName>
    </submittedName>
</protein>
<organism evidence="7 8">
    <name type="scientific">Anaerobranca gottschalkii DSM 13577</name>
    <dbReference type="NCBI Taxonomy" id="1120990"/>
    <lineage>
        <taxon>Bacteria</taxon>
        <taxon>Bacillati</taxon>
        <taxon>Bacillota</taxon>
        <taxon>Clostridia</taxon>
        <taxon>Eubacteriales</taxon>
        <taxon>Proteinivoracaceae</taxon>
        <taxon>Anaerobranca</taxon>
    </lineage>
</organism>
<dbReference type="STRING" id="1120990.SAMN03080614_10454"/>
<evidence type="ECO:0000313" key="8">
    <source>
        <dbReference type="Proteomes" id="UP000243819"/>
    </source>
</evidence>
<evidence type="ECO:0000256" key="3">
    <source>
        <dbReference type="ARBA" id="ARBA00023015"/>
    </source>
</evidence>
<dbReference type="Pfam" id="PF00392">
    <property type="entry name" value="GntR"/>
    <property type="match status" value="1"/>
</dbReference>
<dbReference type="RefSeq" id="WP_177159763.1">
    <property type="nucleotide sequence ID" value="NZ_FOIF01000045.1"/>
</dbReference>
<dbReference type="PANTHER" id="PTHR46577">
    <property type="entry name" value="HTH-TYPE TRANSCRIPTIONAL REGULATORY PROTEIN GABR"/>
    <property type="match status" value="1"/>
</dbReference>
<evidence type="ECO:0000259" key="6">
    <source>
        <dbReference type="PROSITE" id="PS50949"/>
    </source>
</evidence>
<dbReference type="SUPFAM" id="SSF46785">
    <property type="entry name" value="Winged helix' DNA-binding domain"/>
    <property type="match status" value="1"/>
</dbReference>
<evidence type="ECO:0000313" key="7">
    <source>
        <dbReference type="EMBL" id="SET08601.1"/>
    </source>
</evidence>
<dbReference type="GO" id="GO:0003700">
    <property type="term" value="F:DNA-binding transcription factor activity"/>
    <property type="evidence" value="ECO:0007669"/>
    <property type="project" value="InterPro"/>
</dbReference>
<keyword evidence="2" id="KW-0663">Pyridoxal phosphate</keyword>
<dbReference type="PROSITE" id="PS50949">
    <property type="entry name" value="HTH_GNTR"/>
    <property type="match status" value="1"/>
</dbReference>
<dbReference type="Pfam" id="PF00155">
    <property type="entry name" value="Aminotran_1_2"/>
    <property type="match status" value="1"/>
</dbReference>
<evidence type="ECO:0000256" key="5">
    <source>
        <dbReference type="ARBA" id="ARBA00023163"/>
    </source>
</evidence>
<proteinExistence type="inferred from homology"/>
<dbReference type="InterPro" id="IPR036388">
    <property type="entry name" value="WH-like_DNA-bd_sf"/>
</dbReference>
<dbReference type="PANTHER" id="PTHR46577:SF1">
    <property type="entry name" value="HTH-TYPE TRANSCRIPTIONAL REGULATORY PROTEIN GABR"/>
    <property type="match status" value="1"/>
</dbReference>
<dbReference type="SMART" id="SM00345">
    <property type="entry name" value="HTH_GNTR"/>
    <property type="match status" value="1"/>
</dbReference>
<keyword evidence="4 7" id="KW-0238">DNA-binding</keyword>
<keyword evidence="7" id="KW-0032">Aminotransferase</keyword>
<dbReference type="InterPro" id="IPR015422">
    <property type="entry name" value="PyrdxlP-dep_Trfase_small"/>
</dbReference>
<evidence type="ECO:0000256" key="2">
    <source>
        <dbReference type="ARBA" id="ARBA00022898"/>
    </source>
</evidence>
<dbReference type="InterPro" id="IPR004839">
    <property type="entry name" value="Aminotransferase_I/II_large"/>
</dbReference>
<dbReference type="Gene3D" id="3.90.1150.10">
    <property type="entry name" value="Aspartate Aminotransferase, domain 1"/>
    <property type="match status" value="1"/>
</dbReference>
<dbReference type="Proteomes" id="UP000243819">
    <property type="component" value="Unassembled WGS sequence"/>
</dbReference>
<feature type="domain" description="HTH gntR-type" evidence="6">
    <location>
        <begin position="12"/>
        <end position="80"/>
    </location>
</feature>
<keyword evidence="5" id="KW-0804">Transcription</keyword>
<reference evidence="8" key="1">
    <citation type="submission" date="2016-10" db="EMBL/GenBank/DDBJ databases">
        <authorList>
            <person name="Varghese N."/>
            <person name="Submissions S."/>
        </authorList>
    </citation>
    <scope>NUCLEOTIDE SEQUENCE [LARGE SCALE GENOMIC DNA]</scope>
    <source>
        <strain evidence="8">DSM 13577</strain>
    </source>
</reference>
<dbReference type="InterPro" id="IPR015421">
    <property type="entry name" value="PyrdxlP-dep_Trfase_major"/>
</dbReference>
<accession>A0A1I0BNU0</accession>
<dbReference type="GO" id="GO:0008483">
    <property type="term" value="F:transaminase activity"/>
    <property type="evidence" value="ECO:0007669"/>
    <property type="project" value="UniProtKB-KW"/>
</dbReference>
<dbReference type="InterPro" id="IPR036390">
    <property type="entry name" value="WH_DNA-bd_sf"/>
</dbReference>
<dbReference type="CDD" id="cd00609">
    <property type="entry name" value="AAT_like"/>
    <property type="match status" value="1"/>
</dbReference>
<dbReference type="GO" id="GO:0003677">
    <property type="term" value="F:DNA binding"/>
    <property type="evidence" value="ECO:0007669"/>
    <property type="project" value="UniProtKB-KW"/>
</dbReference>
<dbReference type="InterPro" id="IPR000524">
    <property type="entry name" value="Tscrpt_reg_HTH_GntR"/>
</dbReference>
<dbReference type="Gene3D" id="3.40.640.10">
    <property type="entry name" value="Type I PLP-dependent aspartate aminotransferase-like (Major domain)"/>
    <property type="match status" value="1"/>
</dbReference>
<keyword evidence="7" id="KW-0808">Transferase</keyword>
<dbReference type="EMBL" id="FOIF01000045">
    <property type="protein sequence ID" value="SET08601.1"/>
    <property type="molecule type" value="Genomic_DNA"/>
</dbReference>
<comment type="similarity">
    <text evidence="1">In the C-terminal section; belongs to the class-I pyridoxal-phosphate-dependent aminotransferase family.</text>
</comment>
<dbReference type="AlphaFoldDB" id="A0A1I0BNU0"/>
<sequence>MDQFLITFSGKKSKYKELQEHIKHLIITGVLPHHYKLPSIRKLANKLDVNPVTVVNCYKSLEREGYVYTISGGGTYVIADNNLANTNEDFTESSSPHNIKYDLSSSSPSPLFFPVKTFKNLLNEVLERDGGFAFNYQESEGYLPLRQSLQSLLTEYKIKVSHHYIHVITGGQQGLDVIAKTLLQEGDYVFTEEPCYPGAIATFSSRGAKVIGIPIREKGIDLVILEKELKKYKPKFIYVMPDFQSPTGYLYDQTHRKKLLELANKYSFTIVEDDHFADLNYSQIKLPPLKALDTNDNVIYIKSFSKVFMPGLRLALLVAPPLFNGPLQEAKQFSDISTSGFLQRTFDLYLRKGLWNEHVNKVKLIYQRRCQSMLSALERHFPSSIKFSKPQGGLAIWVQLPENLKAKEIQKFALTKGISITIGDDFFIQRKENFFRLSFTNLSEKEIEKPIKELATIIKNML</sequence>
<dbReference type="GO" id="GO:0030170">
    <property type="term" value="F:pyridoxal phosphate binding"/>
    <property type="evidence" value="ECO:0007669"/>
    <property type="project" value="InterPro"/>
</dbReference>
<dbReference type="InterPro" id="IPR051446">
    <property type="entry name" value="HTH_trans_reg/aminotransferase"/>
</dbReference>
<gene>
    <name evidence="7" type="ORF">SAMN03080614_10454</name>
</gene>
<keyword evidence="8" id="KW-1185">Reference proteome</keyword>
<evidence type="ECO:0000256" key="1">
    <source>
        <dbReference type="ARBA" id="ARBA00005384"/>
    </source>
</evidence>
<keyword evidence="3" id="KW-0805">Transcription regulation</keyword>
<evidence type="ECO:0000256" key="4">
    <source>
        <dbReference type="ARBA" id="ARBA00023125"/>
    </source>
</evidence>
<dbReference type="Gene3D" id="1.10.10.10">
    <property type="entry name" value="Winged helix-like DNA-binding domain superfamily/Winged helix DNA-binding domain"/>
    <property type="match status" value="1"/>
</dbReference>
<dbReference type="InterPro" id="IPR015424">
    <property type="entry name" value="PyrdxlP-dep_Trfase"/>
</dbReference>
<name>A0A1I0BNU0_9FIRM</name>
<dbReference type="SUPFAM" id="SSF53383">
    <property type="entry name" value="PLP-dependent transferases"/>
    <property type="match status" value="1"/>
</dbReference>
<dbReference type="CDD" id="cd07377">
    <property type="entry name" value="WHTH_GntR"/>
    <property type="match status" value="1"/>
</dbReference>